<dbReference type="eggNOG" id="KOG3101">
    <property type="taxonomic scope" value="Eukaryota"/>
</dbReference>
<dbReference type="EC" id="3.1.2.12" evidence="3 8"/>
<evidence type="ECO:0000256" key="2">
    <source>
        <dbReference type="ARBA" id="ARBA00005622"/>
    </source>
</evidence>
<evidence type="ECO:0000256" key="3">
    <source>
        <dbReference type="ARBA" id="ARBA00012479"/>
    </source>
</evidence>
<evidence type="ECO:0000313" key="10">
    <source>
        <dbReference type="Proteomes" id="UP000007875"/>
    </source>
</evidence>
<evidence type="ECO:0000256" key="8">
    <source>
        <dbReference type="RuleBase" id="RU363068"/>
    </source>
</evidence>
<keyword evidence="6 8" id="KW-0378">Hydrolase</keyword>
<dbReference type="STRING" id="51511.ENSCSAVP00000008940"/>
<dbReference type="GO" id="GO:0018738">
    <property type="term" value="F:S-formylglutathione hydrolase activity"/>
    <property type="evidence" value="ECO:0007669"/>
    <property type="project" value="UniProtKB-EC"/>
</dbReference>
<dbReference type="GO" id="GO:0046294">
    <property type="term" value="P:formaldehyde catabolic process"/>
    <property type="evidence" value="ECO:0007669"/>
    <property type="project" value="InterPro"/>
</dbReference>
<evidence type="ECO:0000256" key="7">
    <source>
        <dbReference type="PIRSR" id="PIRSR614186-1"/>
    </source>
</evidence>
<dbReference type="PANTHER" id="PTHR10061:SF0">
    <property type="entry name" value="S-FORMYLGLUTATHIONE HYDROLASE"/>
    <property type="match status" value="1"/>
</dbReference>
<comment type="similarity">
    <text evidence="2 8">Belongs to the esterase D family.</text>
</comment>
<protein>
    <recommendedName>
        <fullName evidence="4 8">S-formylglutathione hydrolase</fullName>
        <ecNumber evidence="3 8">3.1.2.12</ecNumber>
    </recommendedName>
</protein>
<feature type="active site" description="Charge relay system" evidence="7">
    <location>
        <position position="262"/>
    </location>
</feature>
<dbReference type="Gene3D" id="3.40.50.1820">
    <property type="entry name" value="alpha/beta hydrolase"/>
    <property type="match status" value="1"/>
</dbReference>
<evidence type="ECO:0000256" key="1">
    <source>
        <dbReference type="ARBA" id="ARBA00002608"/>
    </source>
</evidence>
<keyword evidence="5 8" id="KW-0719">Serine esterase</keyword>
<dbReference type="PANTHER" id="PTHR10061">
    <property type="entry name" value="S-FORMYLGLUTATHIONE HYDROLASE"/>
    <property type="match status" value="1"/>
</dbReference>
<dbReference type="SUPFAM" id="SSF53474">
    <property type="entry name" value="alpha/beta-Hydrolases"/>
    <property type="match status" value="1"/>
</dbReference>
<evidence type="ECO:0000256" key="6">
    <source>
        <dbReference type="ARBA" id="ARBA00022801"/>
    </source>
</evidence>
<feature type="active site" description="Charge relay system" evidence="7">
    <location>
        <position position="152"/>
    </location>
</feature>
<reference evidence="9" key="3">
    <citation type="submission" date="2025-09" db="UniProtKB">
        <authorList>
            <consortium name="Ensembl"/>
        </authorList>
    </citation>
    <scope>IDENTIFICATION</scope>
</reference>
<dbReference type="GeneTree" id="ENSGT00390000011864"/>
<dbReference type="InterPro" id="IPR000801">
    <property type="entry name" value="Esterase-like"/>
</dbReference>
<organism evidence="9 10">
    <name type="scientific">Ciona savignyi</name>
    <name type="common">Pacific transparent sea squirt</name>
    <dbReference type="NCBI Taxonomy" id="51511"/>
    <lineage>
        <taxon>Eukaryota</taxon>
        <taxon>Metazoa</taxon>
        <taxon>Chordata</taxon>
        <taxon>Tunicata</taxon>
        <taxon>Ascidiacea</taxon>
        <taxon>Phlebobranchia</taxon>
        <taxon>Cionidae</taxon>
        <taxon>Ciona</taxon>
    </lineage>
</organism>
<dbReference type="InterPro" id="IPR014186">
    <property type="entry name" value="S-formylglutathione_hydrol"/>
</dbReference>
<comment type="catalytic activity">
    <reaction evidence="8">
        <text>S-formylglutathione + H2O = formate + glutathione + H(+)</text>
        <dbReference type="Rhea" id="RHEA:14961"/>
        <dbReference type="ChEBI" id="CHEBI:15377"/>
        <dbReference type="ChEBI" id="CHEBI:15378"/>
        <dbReference type="ChEBI" id="CHEBI:15740"/>
        <dbReference type="ChEBI" id="CHEBI:57688"/>
        <dbReference type="ChEBI" id="CHEBI:57925"/>
        <dbReference type="EC" id="3.1.2.12"/>
    </reaction>
</comment>
<evidence type="ECO:0000313" key="9">
    <source>
        <dbReference type="Ensembl" id="ENSCSAVP00000008940.1"/>
    </source>
</evidence>
<comment type="subcellular location">
    <subcellularLocation>
        <location evidence="8">Cytoplasm</location>
    </subcellularLocation>
</comment>
<accession>H2YUD0</accession>
<evidence type="ECO:0000256" key="4">
    <source>
        <dbReference type="ARBA" id="ARBA00016774"/>
    </source>
</evidence>
<keyword evidence="8" id="KW-0963">Cytoplasm</keyword>
<keyword evidence="10" id="KW-1185">Reference proteome</keyword>
<dbReference type="FunFam" id="3.40.50.1820:FF:000002">
    <property type="entry name" value="S-formylglutathione hydrolase"/>
    <property type="match status" value="1"/>
</dbReference>
<comment type="function">
    <text evidence="1 8">Serine hydrolase involved in the detoxification of formaldehyde.</text>
</comment>
<dbReference type="MEROPS" id="S09.990"/>
<dbReference type="Ensembl" id="ENSCSAVT00000009054.1">
    <property type="protein sequence ID" value="ENSCSAVP00000008940.1"/>
    <property type="gene ID" value="ENSCSAVG00000005289.1"/>
</dbReference>
<dbReference type="Proteomes" id="UP000007875">
    <property type="component" value="Unassembled WGS sequence"/>
</dbReference>
<dbReference type="AlphaFoldDB" id="H2YUD0"/>
<reference evidence="10" key="1">
    <citation type="submission" date="2003-08" db="EMBL/GenBank/DDBJ databases">
        <authorList>
            <person name="Birren B."/>
            <person name="Nusbaum C."/>
            <person name="Abebe A."/>
            <person name="Abouelleil A."/>
            <person name="Adekoya E."/>
            <person name="Ait-zahra M."/>
            <person name="Allen N."/>
            <person name="Allen T."/>
            <person name="An P."/>
            <person name="Anderson M."/>
            <person name="Anderson S."/>
            <person name="Arachchi H."/>
            <person name="Armbruster J."/>
            <person name="Bachantsang P."/>
            <person name="Baldwin J."/>
            <person name="Barry A."/>
            <person name="Bayul T."/>
            <person name="Blitshsteyn B."/>
            <person name="Bloom T."/>
            <person name="Blye J."/>
            <person name="Boguslavskiy L."/>
            <person name="Borowsky M."/>
            <person name="Boukhgalter B."/>
            <person name="Brunache A."/>
            <person name="Butler J."/>
            <person name="Calixte N."/>
            <person name="Calvo S."/>
            <person name="Camarata J."/>
            <person name="Campo K."/>
            <person name="Chang J."/>
            <person name="Cheshatsang Y."/>
            <person name="Citroen M."/>
            <person name="Collymore A."/>
            <person name="Considine T."/>
            <person name="Cook A."/>
            <person name="Cooke P."/>
            <person name="Corum B."/>
            <person name="Cuomo C."/>
            <person name="David R."/>
            <person name="Dawoe T."/>
            <person name="Degray S."/>
            <person name="Dodge S."/>
            <person name="Dooley K."/>
            <person name="Dorje P."/>
            <person name="Dorjee K."/>
            <person name="Dorris L."/>
            <person name="Duffey N."/>
            <person name="Dupes A."/>
            <person name="Elkins T."/>
            <person name="Engels R."/>
            <person name="Erickson J."/>
            <person name="Farina A."/>
            <person name="Faro S."/>
            <person name="Ferreira P."/>
            <person name="Fischer H."/>
            <person name="Fitzgerald M."/>
            <person name="Foley K."/>
            <person name="Gage D."/>
            <person name="Galagan J."/>
            <person name="Gearin G."/>
            <person name="Gnerre S."/>
            <person name="Gnirke A."/>
            <person name="Goyette A."/>
            <person name="Graham J."/>
            <person name="Grandbois E."/>
            <person name="Gyaltsen K."/>
            <person name="Hafez N."/>
            <person name="Hagopian D."/>
            <person name="Hagos B."/>
            <person name="Hall J."/>
            <person name="Hatcher B."/>
            <person name="Heller A."/>
            <person name="Higgins H."/>
            <person name="Honan T."/>
            <person name="Horn A."/>
            <person name="Houde N."/>
            <person name="Hughes L."/>
            <person name="Hulme W."/>
            <person name="Husby E."/>
            <person name="Iliev I."/>
            <person name="Jaffe D."/>
            <person name="Jones C."/>
            <person name="Kamal M."/>
            <person name="Kamat A."/>
            <person name="Kamvysselis M."/>
            <person name="Karlsson E."/>
            <person name="Kells C."/>
            <person name="Kieu A."/>
            <person name="Kisner P."/>
            <person name="Kodira C."/>
            <person name="Kulbokas E."/>
            <person name="Labutti K."/>
            <person name="Lama D."/>
            <person name="Landers T."/>
            <person name="Leger J."/>
            <person name="Levine S."/>
            <person name="Lewis D."/>
            <person name="Lewis T."/>
            <person name="Lindblad-toh K."/>
            <person name="Liu X."/>
            <person name="Lokyitsang T."/>
            <person name="Lokyitsang Y."/>
            <person name="Lucien O."/>
            <person name="Lui A."/>
            <person name="Ma L.J."/>
            <person name="Mabbitt R."/>
            <person name="Macdonald J."/>
            <person name="Maclean C."/>
            <person name="Major J."/>
            <person name="Manning J."/>
            <person name="Marabella R."/>
            <person name="Maru K."/>
            <person name="Matthews C."/>
            <person name="Mauceli E."/>
            <person name="Mccarthy M."/>
            <person name="Mcdonough S."/>
            <person name="Mcghee T."/>
            <person name="Meldrim J."/>
            <person name="Meneus L."/>
            <person name="Mesirov J."/>
            <person name="Mihalev A."/>
            <person name="Mihova T."/>
            <person name="Mikkelsen T."/>
            <person name="Mlenga V."/>
            <person name="Moru K."/>
            <person name="Mozes J."/>
            <person name="Mulrain L."/>
            <person name="Munson G."/>
            <person name="Naylor J."/>
            <person name="Newes C."/>
            <person name="Nguyen C."/>
            <person name="Nguyen N."/>
            <person name="Nguyen T."/>
            <person name="Nicol R."/>
            <person name="Nielsen C."/>
            <person name="Nizzari M."/>
            <person name="Norbu C."/>
            <person name="Norbu N."/>
            <person name="O'donnell P."/>
            <person name="Okoawo O."/>
            <person name="O'leary S."/>
            <person name="Omotosho B."/>
            <person name="O'neill K."/>
            <person name="Osman S."/>
            <person name="Parker S."/>
            <person name="Perrin D."/>
            <person name="Phunkhang P."/>
            <person name="Piqani B."/>
            <person name="Purcell S."/>
            <person name="Rachupka T."/>
            <person name="Ramasamy U."/>
            <person name="Rameau R."/>
            <person name="Ray V."/>
            <person name="Raymond C."/>
            <person name="Retta R."/>
            <person name="Richardson S."/>
            <person name="Rise C."/>
            <person name="Rodriguez J."/>
            <person name="Rogers J."/>
            <person name="Rogov P."/>
            <person name="Rutman M."/>
            <person name="Schupbach R."/>
            <person name="Seaman C."/>
            <person name="Settipalli S."/>
            <person name="Sharpe T."/>
            <person name="Sheridan J."/>
            <person name="Sherpa N."/>
            <person name="Shi J."/>
            <person name="Smirnov S."/>
            <person name="Smith C."/>
            <person name="Sougnez C."/>
            <person name="Spencer B."/>
            <person name="Stalker J."/>
            <person name="Stange-thomann N."/>
            <person name="Stavropoulos S."/>
            <person name="Stetson K."/>
            <person name="Stone C."/>
            <person name="Stone S."/>
            <person name="Stubbs M."/>
            <person name="Talamas J."/>
            <person name="Tchuinga P."/>
            <person name="Tenzing P."/>
            <person name="Tesfaye S."/>
            <person name="Theodore J."/>
            <person name="Thoulutsang Y."/>
            <person name="Topham K."/>
            <person name="Towey S."/>
            <person name="Tsamla T."/>
            <person name="Tsomo N."/>
            <person name="Vallee D."/>
            <person name="Vassiliev H."/>
            <person name="Venkataraman V."/>
            <person name="Vinson J."/>
            <person name="Vo A."/>
            <person name="Wade C."/>
            <person name="Wang S."/>
            <person name="Wangchuk T."/>
            <person name="Wangdi T."/>
            <person name="Whittaker C."/>
            <person name="Wilkinson J."/>
            <person name="Wu Y."/>
            <person name="Wyman D."/>
            <person name="Yadav S."/>
            <person name="Yang S."/>
            <person name="Yang X."/>
            <person name="Yeager S."/>
            <person name="Yee E."/>
            <person name="Young G."/>
            <person name="Zainoun J."/>
            <person name="Zembeck L."/>
            <person name="Zimmer A."/>
            <person name="Zody M."/>
            <person name="Lander E."/>
        </authorList>
    </citation>
    <scope>NUCLEOTIDE SEQUENCE [LARGE SCALE GENOMIC DNA]</scope>
</reference>
<dbReference type="Pfam" id="PF00756">
    <property type="entry name" value="Esterase"/>
    <property type="match status" value="1"/>
</dbReference>
<evidence type="ECO:0000256" key="5">
    <source>
        <dbReference type="ARBA" id="ARBA00022487"/>
    </source>
</evidence>
<dbReference type="GO" id="GO:0052689">
    <property type="term" value="F:carboxylic ester hydrolase activity"/>
    <property type="evidence" value="ECO:0007669"/>
    <property type="project" value="UniProtKB-KW"/>
</dbReference>
<dbReference type="GO" id="GO:0005829">
    <property type="term" value="C:cytosol"/>
    <property type="evidence" value="ECO:0007669"/>
    <property type="project" value="TreeGrafter"/>
</dbReference>
<dbReference type="NCBIfam" id="TIGR02821">
    <property type="entry name" value="fghA_ester_D"/>
    <property type="match status" value="1"/>
</dbReference>
<feature type="active site" description="Charge relay system" evidence="7">
    <location>
        <position position="229"/>
    </location>
</feature>
<dbReference type="InterPro" id="IPR029058">
    <property type="entry name" value="AB_hydrolase_fold"/>
</dbReference>
<sequence length="284" mass="32051">ICNMSIKEVASNRSFGGWQKVYQHESEECKCTMRFGFFPPQAEIKKCPALYYLSGLTCTEQNVVTKGGTQGPAAKNGIVVITPDTSPRGCNIEGENDSYDFGSGAGFYVNATEDKWKTNYRMFAYVTKELPEHQAVFMFDLRQYNSLIFFHSMGGHGALVCALKEPGKYKSVSAFAPITNPIQCPWGQKALKGYLGDNIEDHKEYDSCELVKKYKGPVLDILIDQGTNDEFLKRELFPDHFQTACADAGVKLNLRLQEGYDHSYYFMSSFMEDHINHHAKYLNA</sequence>
<reference evidence="9" key="2">
    <citation type="submission" date="2025-08" db="UniProtKB">
        <authorList>
            <consortium name="Ensembl"/>
        </authorList>
    </citation>
    <scope>IDENTIFICATION</scope>
</reference>
<name>H2YUD0_CIOSA</name>
<dbReference type="InParanoid" id="H2YUD0"/>
<proteinExistence type="inferred from homology"/>